<evidence type="ECO:0000256" key="2">
    <source>
        <dbReference type="ARBA" id="ARBA00013274"/>
    </source>
</evidence>
<dbReference type="SMART" id="SM00022">
    <property type="entry name" value="PLAc"/>
    <property type="match status" value="1"/>
</dbReference>
<keyword evidence="3 9" id="KW-0732">Signal</keyword>
<evidence type="ECO:0000313" key="12">
    <source>
        <dbReference type="Proteomes" id="UP001215598"/>
    </source>
</evidence>
<dbReference type="Gene3D" id="3.40.1090.10">
    <property type="entry name" value="Cytosolic phospholipase A2 catalytic domain"/>
    <property type="match status" value="1"/>
</dbReference>
<protein>
    <recommendedName>
        <fullName evidence="2 9">Lysophospholipase</fullName>
        <ecNumber evidence="2 9">3.1.1.5</ecNumber>
    </recommendedName>
</protein>
<keyword evidence="12" id="KW-1185">Reference proteome</keyword>
<comment type="caution">
    <text evidence="11">The sequence shown here is derived from an EMBL/GenBank/DDBJ whole genome shotgun (WGS) entry which is preliminary data.</text>
</comment>
<feature type="chain" id="PRO_5041775716" description="Lysophospholipase" evidence="9">
    <location>
        <begin position="21"/>
        <end position="664"/>
    </location>
</feature>
<feature type="domain" description="PLA2c" evidence="10">
    <location>
        <begin position="31"/>
        <end position="587"/>
    </location>
</feature>
<dbReference type="PANTHER" id="PTHR10728">
    <property type="entry name" value="CYTOSOLIC PHOSPHOLIPASE A2"/>
    <property type="match status" value="1"/>
</dbReference>
<dbReference type="AlphaFoldDB" id="A0AAD7IDC1"/>
<evidence type="ECO:0000256" key="7">
    <source>
        <dbReference type="ARBA" id="ARBA00023180"/>
    </source>
</evidence>
<evidence type="ECO:0000256" key="4">
    <source>
        <dbReference type="ARBA" id="ARBA00022801"/>
    </source>
</evidence>
<evidence type="ECO:0000259" key="10">
    <source>
        <dbReference type="PROSITE" id="PS51210"/>
    </source>
</evidence>
<reference evidence="11" key="1">
    <citation type="submission" date="2023-03" db="EMBL/GenBank/DDBJ databases">
        <title>Massive genome expansion in bonnet fungi (Mycena s.s.) driven by repeated elements and novel gene families across ecological guilds.</title>
        <authorList>
            <consortium name="Lawrence Berkeley National Laboratory"/>
            <person name="Harder C.B."/>
            <person name="Miyauchi S."/>
            <person name="Viragh M."/>
            <person name="Kuo A."/>
            <person name="Thoen E."/>
            <person name="Andreopoulos B."/>
            <person name="Lu D."/>
            <person name="Skrede I."/>
            <person name="Drula E."/>
            <person name="Henrissat B."/>
            <person name="Morin E."/>
            <person name="Kohler A."/>
            <person name="Barry K."/>
            <person name="LaButti K."/>
            <person name="Morin E."/>
            <person name="Salamov A."/>
            <person name="Lipzen A."/>
            <person name="Mereny Z."/>
            <person name="Hegedus B."/>
            <person name="Baldrian P."/>
            <person name="Stursova M."/>
            <person name="Weitz H."/>
            <person name="Taylor A."/>
            <person name="Grigoriev I.V."/>
            <person name="Nagy L.G."/>
            <person name="Martin F."/>
            <person name="Kauserud H."/>
        </authorList>
    </citation>
    <scope>NUCLEOTIDE SEQUENCE</scope>
    <source>
        <strain evidence="11">CBHHK182m</strain>
    </source>
</reference>
<evidence type="ECO:0000256" key="9">
    <source>
        <dbReference type="RuleBase" id="RU362103"/>
    </source>
</evidence>
<evidence type="ECO:0000256" key="1">
    <source>
        <dbReference type="ARBA" id="ARBA00008780"/>
    </source>
</evidence>
<comment type="catalytic activity">
    <reaction evidence="9">
        <text>a 1-acyl-sn-glycero-3-phosphocholine + H2O = sn-glycerol 3-phosphocholine + a fatty acid + H(+)</text>
        <dbReference type="Rhea" id="RHEA:15177"/>
        <dbReference type="ChEBI" id="CHEBI:15377"/>
        <dbReference type="ChEBI" id="CHEBI:15378"/>
        <dbReference type="ChEBI" id="CHEBI:16870"/>
        <dbReference type="ChEBI" id="CHEBI:28868"/>
        <dbReference type="ChEBI" id="CHEBI:58168"/>
        <dbReference type="EC" id="3.1.1.5"/>
    </reaction>
</comment>
<keyword evidence="5 8" id="KW-0442">Lipid degradation</keyword>
<accession>A0AAD7IDC1</accession>
<dbReference type="GO" id="GO:0004622">
    <property type="term" value="F:phosphatidylcholine lysophospholipase activity"/>
    <property type="evidence" value="ECO:0007669"/>
    <property type="project" value="UniProtKB-EC"/>
</dbReference>
<evidence type="ECO:0000256" key="8">
    <source>
        <dbReference type="PROSITE-ProRule" id="PRU00555"/>
    </source>
</evidence>
<keyword evidence="7" id="KW-0325">Glycoprotein</keyword>
<organism evidence="11 12">
    <name type="scientific">Mycena metata</name>
    <dbReference type="NCBI Taxonomy" id="1033252"/>
    <lineage>
        <taxon>Eukaryota</taxon>
        <taxon>Fungi</taxon>
        <taxon>Dikarya</taxon>
        <taxon>Basidiomycota</taxon>
        <taxon>Agaricomycotina</taxon>
        <taxon>Agaricomycetes</taxon>
        <taxon>Agaricomycetidae</taxon>
        <taxon>Agaricales</taxon>
        <taxon>Marasmiineae</taxon>
        <taxon>Mycenaceae</taxon>
        <taxon>Mycena</taxon>
    </lineage>
</organism>
<keyword evidence="6 8" id="KW-0443">Lipid metabolism</keyword>
<comment type="similarity">
    <text evidence="1 9">Belongs to the lysophospholipase family.</text>
</comment>
<dbReference type="InterPro" id="IPR002642">
    <property type="entry name" value="LysoPLipase_cat_dom"/>
</dbReference>
<dbReference type="Proteomes" id="UP001215598">
    <property type="component" value="Unassembled WGS sequence"/>
</dbReference>
<gene>
    <name evidence="11" type="ORF">B0H16DRAFT_1566748</name>
</gene>
<dbReference type="GO" id="GO:0046475">
    <property type="term" value="P:glycerophospholipid catabolic process"/>
    <property type="evidence" value="ECO:0007669"/>
    <property type="project" value="TreeGrafter"/>
</dbReference>
<dbReference type="SUPFAM" id="SSF52151">
    <property type="entry name" value="FabD/lysophospholipase-like"/>
    <property type="match status" value="1"/>
</dbReference>
<dbReference type="GO" id="GO:0004623">
    <property type="term" value="F:phospholipase A2 activity"/>
    <property type="evidence" value="ECO:0007669"/>
    <property type="project" value="TreeGrafter"/>
</dbReference>
<dbReference type="EC" id="3.1.1.5" evidence="2 9"/>
<dbReference type="EMBL" id="JARKIB010000102">
    <property type="protein sequence ID" value="KAJ7740533.1"/>
    <property type="molecule type" value="Genomic_DNA"/>
</dbReference>
<dbReference type="PANTHER" id="PTHR10728:SF33">
    <property type="entry name" value="LYSOPHOSPHOLIPASE 1-RELATED"/>
    <property type="match status" value="1"/>
</dbReference>
<evidence type="ECO:0000256" key="3">
    <source>
        <dbReference type="ARBA" id="ARBA00022729"/>
    </source>
</evidence>
<proteinExistence type="inferred from homology"/>
<name>A0AAD7IDC1_9AGAR</name>
<keyword evidence="4 8" id="KW-0378">Hydrolase</keyword>
<dbReference type="GO" id="GO:0005829">
    <property type="term" value="C:cytosol"/>
    <property type="evidence" value="ECO:0007669"/>
    <property type="project" value="TreeGrafter"/>
</dbReference>
<feature type="signal peptide" evidence="9">
    <location>
        <begin position="1"/>
        <end position="20"/>
    </location>
</feature>
<dbReference type="InterPro" id="IPR016035">
    <property type="entry name" value="Acyl_Trfase/lysoPLipase"/>
</dbReference>
<sequence>MRTYTSALAIVLGGSAVASAVSSPTPPAYGACSPNATYVRPASEGLSPEESAWLNSRRTQVVSALQSYLTLAAIPGFNVSTYISTLSANSSAVPVIGQSYSGGGIRAAMGGIGLYQSFDSRYNKSVAAKTGGLSQATTYVAGLSGGCQAAMALAINDFADVQSLVTGGAFNNSDVPSSAYELLEVKAKAGFNLTIADVLGVDQLFYPAKGDLGPTFSGLFSSAAYTNGSVPLPFLIAAEGIPEGLPGSNSYDGILFPINNATNQTIYEISPIEFGSWQGRAQAFLPTAHLGTAFKAGVPANTSECVTGFDSSVWVLGAAESAVADWVVIQDTNNTRGKFSRKRAELPFPANETEILNQNQVQELGAFIDNVLPGILKLLGNATIQEVGYGLVANPFFGYDKSDAGLQQQETLVLVDGGESGQESPIWPLIQPARKMDFLLVSDSSGVELSSGWMNGTNLINTGAMAIANNVPFPKLPDINTFLINNYTLAPVFFGCNEPEVPLVLFVADAPYSAYSNATTVVATGPSEDQIQILLQNTLDIVAQSNTTWAQCIACGSILRSLERLGQPIPDQCKLCFAEHCWQGQMATGTPPFVAPSLLLSPNTTFAEWNASTWTPAFSGIVSNDSTTGSGSSSSHNNMASERLASPHIFLSFLAGVAAIAMCY</sequence>
<evidence type="ECO:0000256" key="5">
    <source>
        <dbReference type="ARBA" id="ARBA00022963"/>
    </source>
</evidence>
<dbReference type="PROSITE" id="PS51210">
    <property type="entry name" value="PLA2C"/>
    <property type="match status" value="1"/>
</dbReference>
<dbReference type="Pfam" id="PF01735">
    <property type="entry name" value="PLA2_B"/>
    <property type="match status" value="1"/>
</dbReference>
<evidence type="ECO:0000313" key="11">
    <source>
        <dbReference type="EMBL" id="KAJ7740533.1"/>
    </source>
</evidence>
<evidence type="ECO:0000256" key="6">
    <source>
        <dbReference type="ARBA" id="ARBA00023098"/>
    </source>
</evidence>